<protein>
    <submittedName>
        <fullName evidence="1">Uncharacterized protein</fullName>
    </submittedName>
</protein>
<name>A0A843XLC1_COLES</name>
<proteinExistence type="predicted"/>
<dbReference type="EMBL" id="NMUH01009222">
    <property type="protein sequence ID" value="MQM19807.1"/>
    <property type="molecule type" value="Genomic_DNA"/>
</dbReference>
<dbReference type="AlphaFoldDB" id="A0A843XLC1"/>
<comment type="caution">
    <text evidence="1">The sequence shown here is derived from an EMBL/GenBank/DDBJ whole genome shotgun (WGS) entry which is preliminary data.</text>
</comment>
<gene>
    <name evidence="1" type="ORF">Taro_052820</name>
</gene>
<organism evidence="1 2">
    <name type="scientific">Colocasia esculenta</name>
    <name type="common">Wild taro</name>
    <name type="synonym">Arum esculentum</name>
    <dbReference type="NCBI Taxonomy" id="4460"/>
    <lineage>
        <taxon>Eukaryota</taxon>
        <taxon>Viridiplantae</taxon>
        <taxon>Streptophyta</taxon>
        <taxon>Embryophyta</taxon>
        <taxon>Tracheophyta</taxon>
        <taxon>Spermatophyta</taxon>
        <taxon>Magnoliopsida</taxon>
        <taxon>Liliopsida</taxon>
        <taxon>Araceae</taxon>
        <taxon>Aroideae</taxon>
        <taxon>Colocasieae</taxon>
        <taxon>Colocasia</taxon>
    </lineage>
</organism>
<evidence type="ECO:0000313" key="2">
    <source>
        <dbReference type="Proteomes" id="UP000652761"/>
    </source>
</evidence>
<sequence>MSIPKGVMGVRGPVRVATELSAQAARTRWGLLSRSEHDKMMVATALRTRRVEPSHSQRI</sequence>
<reference evidence="1" key="1">
    <citation type="submission" date="2017-07" db="EMBL/GenBank/DDBJ databases">
        <title>Taro Niue Genome Assembly and Annotation.</title>
        <authorList>
            <person name="Atibalentja N."/>
            <person name="Keating K."/>
            <person name="Fields C.J."/>
        </authorList>
    </citation>
    <scope>NUCLEOTIDE SEQUENCE</scope>
    <source>
        <strain evidence="1">Niue_2</strain>
        <tissue evidence="1">Leaf</tissue>
    </source>
</reference>
<evidence type="ECO:0000313" key="1">
    <source>
        <dbReference type="EMBL" id="MQM19807.1"/>
    </source>
</evidence>
<dbReference type="Proteomes" id="UP000652761">
    <property type="component" value="Unassembled WGS sequence"/>
</dbReference>
<keyword evidence="2" id="KW-1185">Reference proteome</keyword>
<accession>A0A843XLC1</accession>